<accession>A0A8H7J7Z6</accession>
<protein>
    <recommendedName>
        <fullName evidence="2">EthD domain-containing protein</fullName>
    </recommendedName>
</protein>
<dbReference type="Proteomes" id="UP000651452">
    <property type="component" value="Unassembled WGS sequence"/>
</dbReference>
<evidence type="ECO:0000313" key="4">
    <source>
        <dbReference type="Proteomes" id="UP000651452"/>
    </source>
</evidence>
<reference evidence="3" key="2">
    <citation type="submission" date="2020-09" db="EMBL/GenBank/DDBJ databases">
        <title>Reference genome assembly for Australian Ascochyta lentis isolate Al4.</title>
        <authorList>
            <person name="Lee R.C."/>
            <person name="Farfan-Caceres L.M."/>
            <person name="Debler J.W."/>
            <person name="Williams A.H."/>
            <person name="Henares B.M."/>
        </authorList>
    </citation>
    <scope>NUCLEOTIDE SEQUENCE</scope>
    <source>
        <strain evidence="3">Al4</strain>
    </source>
</reference>
<name>A0A8H7J7Z6_9PLEO</name>
<dbReference type="OrthoDB" id="3183782at2759"/>
<dbReference type="Pfam" id="PF07110">
    <property type="entry name" value="EthD"/>
    <property type="match status" value="1"/>
</dbReference>
<dbReference type="InterPro" id="IPR009799">
    <property type="entry name" value="EthD_dom"/>
</dbReference>
<feature type="domain" description="EthD" evidence="2">
    <location>
        <begin position="26"/>
        <end position="125"/>
    </location>
</feature>
<proteinExistence type="inferred from homology"/>
<dbReference type="GO" id="GO:0016491">
    <property type="term" value="F:oxidoreductase activity"/>
    <property type="evidence" value="ECO:0007669"/>
    <property type="project" value="InterPro"/>
</dbReference>
<comment type="similarity">
    <text evidence="1">Belongs to the tpcK family.</text>
</comment>
<comment type="caution">
    <text evidence="3">The sequence shown here is derived from an EMBL/GenBank/DDBJ whole genome shotgun (WGS) entry which is preliminary data.</text>
</comment>
<evidence type="ECO:0000259" key="2">
    <source>
        <dbReference type="Pfam" id="PF07110"/>
    </source>
</evidence>
<gene>
    <name evidence="3" type="ORF">EKO04_005119</name>
</gene>
<evidence type="ECO:0000256" key="1">
    <source>
        <dbReference type="ARBA" id="ARBA00005986"/>
    </source>
</evidence>
<evidence type="ECO:0000313" key="3">
    <source>
        <dbReference type="EMBL" id="KAF9697376.1"/>
    </source>
</evidence>
<dbReference type="AlphaFoldDB" id="A0A8H7J7Z6"/>
<dbReference type="EMBL" id="RZGK01000008">
    <property type="protein sequence ID" value="KAF9697376.1"/>
    <property type="molecule type" value="Genomic_DNA"/>
</dbReference>
<dbReference type="SUPFAM" id="SSF54909">
    <property type="entry name" value="Dimeric alpha+beta barrel"/>
    <property type="match status" value="1"/>
</dbReference>
<organism evidence="3 4">
    <name type="scientific">Ascochyta lentis</name>
    <dbReference type="NCBI Taxonomy" id="205686"/>
    <lineage>
        <taxon>Eukaryota</taxon>
        <taxon>Fungi</taxon>
        <taxon>Dikarya</taxon>
        <taxon>Ascomycota</taxon>
        <taxon>Pezizomycotina</taxon>
        <taxon>Dothideomycetes</taxon>
        <taxon>Pleosporomycetidae</taxon>
        <taxon>Pleosporales</taxon>
        <taxon>Pleosporineae</taxon>
        <taxon>Didymellaceae</taxon>
        <taxon>Ascochyta</taxon>
    </lineage>
</organism>
<sequence length="170" mass="19293">MPIMAASAEPPSRRSLLRMTVAHYKQPHVSDEEFHRWVTQKHAVPAARLHAKNGIEGFNIVFTLKSFRDMTAKLNTLRESHGQRPWVIRQHDAQVEFFFRDMETFFKGAADPAFQALQAEEEPYISGIHAEVSIGWVETFVRDGQVINISDANESAYPPFEEVGVAPSLE</sequence>
<dbReference type="InterPro" id="IPR011008">
    <property type="entry name" value="Dimeric_a/b-barrel"/>
</dbReference>
<keyword evidence="4" id="KW-1185">Reference proteome</keyword>
<dbReference type="Gene3D" id="3.30.70.100">
    <property type="match status" value="1"/>
</dbReference>
<reference evidence="3" key="1">
    <citation type="submission" date="2018-12" db="EMBL/GenBank/DDBJ databases">
        <authorList>
            <person name="Syme R.A."/>
            <person name="Farfan-Caceres L."/>
            <person name="Lichtenzveig J."/>
        </authorList>
    </citation>
    <scope>NUCLEOTIDE SEQUENCE</scope>
    <source>
        <strain evidence="3">Al4</strain>
    </source>
</reference>